<reference evidence="2" key="1">
    <citation type="journal article" date="2020" name="Stud. Mycol.">
        <title>101 Dothideomycetes genomes: a test case for predicting lifestyles and emergence of pathogens.</title>
        <authorList>
            <person name="Haridas S."/>
            <person name="Albert R."/>
            <person name="Binder M."/>
            <person name="Bloem J."/>
            <person name="Labutti K."/>
            <person name="Salamov A."/>
            <person name="Andreopoulos B."/>
            <person name="Baker S."/>
            <person name="Barry K."/>
            <person name="Bills G."/>
            <person name="Bluhm B."/>
            <person name="Cannon C."/>
            <person name="Castanera R."/>
            <person name="Culley D."/>
            <person name="Daum C."/>
            <person name="Ezra D."/>
            <person name="Gonzalez J."/>
            <person name="Henrissat B."/>
            <person name="Kuo A."/>
            <person name="Liang C."/>
            <person name="Lipzen A."/>
            <person name="Lutzoni F."/>
            <person name="Magnuson J."/>
            <person name="Mondo S."/>
            <person name="Nolan M."/>
            <person name="Ohm R."/>
            <person name="Pangilinan J."/>
            <person name="Park H.-J."/>
            <person name="Ramirez L."/>
            <person name="Alfaro M."/>
            <person name="Sun H."/>
            <person name="Tritt A."/>
            <person name="Yoshinaga Y."/>
            <person name="Zwiers L.-H."/>
            <person name="Turgeon B."/>
            <person name="Goodwin S."/>
            <person name="Spatafora J."/>
            <person name="Crous P."/>
            <person name="Grigoriev I."/>
        </authorList>
    </citation>
    <scope>NUCLEOTIDE SEQUENCE</scope>
    <source>
        <strain evidence="2">CBS 279.74</strain>
    </source>
</reference>
<accession>A0A6G1KTF5</accession>
<dbReference type="AlphaFoldDB" id="A0A6G1KTF5"/>
<evidence type="ECO:0000313" key="2">
    <source>
        <dbReference type="EMBL" id="KAF2715772.1"/>
    </source>
</evidence>
<evidence type="ECO:0000313" key="3">
    <source>
        <dbReference type="Proteomes" id="UP000799428"/>
    </source>
</evidence>
<feature type="compositionally biased region" description="Low complexity" evidence="1">
    <location>
        <begin position="78"/>
        <end position="97"/>
    </location>
</feature>
<proteinExistence type="predicted"/>
<feature type="region of interest" description="Disordered" evidence="1">
    <location>
        <begin position="74"/>
        <end position="157"/>
    </location>
</feature>
<feature type="compositionally biased region" description="Basic and acidic residues" evidence="1">
    <location>
        <begin position="105"/>
        <end position="121"/>
    </location>
</feature>
<dbReference type="Proteomes" id="UP000799428">
    <property type="component" value="Unassembled WGS sequence"/>
</dbReference>
<protein>
    <submittedName>
        <fullName evidence="2">Uncharacterized protein</fullName>
    </submittedName>
</protein>
<keyword evidence="3" id="KW-1185">Reference proteome</keyword>
<name>A0A6G1KTF5_9PLEO</name>
<evidence type="ECO:0000256" key="1">
    <source>
        <dbReference type="SAM" id="MobiDB-lite"/>
    </source>
</evidence>
<gene>
    <name evidence="2" type="ORF">K504DRAFT_497632</name>
</gene>
<dbReference type="EMBL" id="MU005764">
    <property type="protein sequence ID" value="KAF2715772.1"/>
    <property type="molecule type" value="Genomic_DNA"/>
</dbReference>
<sequence length="157" mass="16846">MQAPTASVSQTGSQYFAERRRSTELFGVGGFFEGFNYVHSLRPLSIDSSIRLSQAATMVSADSTTITSRPSMSFLLASPPISQPVPRSRSPRPRSLPVGPMQALRLREQLGRESMDGRRSSADSTRAVRSLAVTGPQGAAEPATPALAIDDEDLLPL</sequence>
<organism evidence="2 3">
    <name type="scientific">Pleomassaria siparia CBS 279.74</name>
    <dbReference type="NCBI Taxonomy" id="1314801"/>
    <lineage>
        <taxon>Eukaryota</taxon>
        <taxon>Fungi</taxon>
        <taxon>Dikarya</taxon>
        <taxon>Ascomycota</taxon>
        <taxon>Pezizomycotina</taxon>
        <taxon>Dothideomycetes</taxon>
        <taxon>Pleosporomycetidae</taxon>
        <taxon>Pleosporales</taxon>
        <taxon>Pleomassariaceae</taxon>
        <taxon>Pleomassaria</taxon>
    </lineage>
</organism>